<dbReference type="AlphaFoldDB" id="A0A179UMS7"/>
<dbReference type="EMBL" id="GG657456">
    <property type="protein sequence ID" value="OAT09180.1"/>
    <property type="molecule type" value="Genomic_DNA"/>
</dbReference>
<feature type="signal peptide" evidence="2">
    <location>
        <begin position="1"/>
        <end position="24"/>
    </location>
</feature>
<name>A0A179UMS7_BLAGS</name>
<keyword evidence="1" id="KW-0472">Membrane</keyword>
<feature type="chain" id="PRO_5008107473" evidence="2">
    <location>
        <begin position="25"/>
        <end position="332"/>
    </location>
</feature>
<evidence type="ECO:0000256" key="1">
    <source>
        <dbReference type="SAM" id="Phobius"/>
    </source>
</evidence>
<gene>
    <name evidence="3" type="ORF">BDBG_04727</name>
</gene>
<dbReference type="KEGG" id="bgh:BDBG_04727"/>
<keyword evidence="2" id="KW-0732">Signal</keyword>
<dbReference type="VEuPathDB" id="FungiDB:BDBG_04727"/>
<keyword evidence="1" id="KW-0812">Transmembrane</keyword>
<proteinExistence type="predicted"/>
<reference evidence="4" key="1">
    <citation type="journal article" date="2015" name="PLoS Genet.">
        <title>The dynamic genome and transcriptome of the human fungal pathogen Blastomyces and close relative Emmonsia.</title>
        <authorList>
            <person name="Munoz J.F."/>
            <person name="Gauthier G.M."/>
            <person name="Desjardins C.A."/>
            <person name="Gallo J.E."/>
            <person name="Holder J."/>
            <person name="Sullivan T.D."/>
            <person name="Marty A.J."/>
            <person name="Carmen J.C."/>
            <person name="Chen Z."/>
            <person name="Ding L."/>
            <person name="Gujja S."/>
            <person name="Magrini V."/>
            <person name="Misas E."/>
            <person name="Mitreva M."/>
            <person name="Priest M."/>
            <person name="Saif S."/>
            <person name="Whiston E.A."/>
            <person name="Young S."/>
            <person name="Zeng Q."/>
            <person name="Goldman W.E."/>
            <person name="Mardis E.R."/>
            <person name="Taylor J.W."/>
            <person name="McEwen J.G."/>
            <person name="Clay O.K."/>
            <person name="Klein B.S."/>
            <person name="Cuomo C.A."/>
        </authorList>
    </citation>
    <scope>NUCLEOTIDE SEQUENCE [LARGE SCALE GENOMIC DNA]</scope>
    <source>
        <strain evidence="4">SLH14081</strain>
    </source>
</reference>
<dbReference type="STRING" id="559298.A0A179UMS7"/>
<keyword evidence="1" id="KW-1133">Transmembrane helix</keyword>
<dbReference type="RefSeq" id="XP_031578689.1">
    <property type="nucleotide sequence ID" value="XM_031721810.1"/>
</dbReference>
<protein>
    <submittedName>
        <fullName evidence="3">Uncharacterized protein</fullName>
    </submittedName>
</protein>
<evidence type="ECO:0000256" key="2">
    <source>
        <dbReference type="SAM" id="SignalP"/>
    </source>
</evidence>
<dbReference type="Proteomes" id="UP000002038">
    <property type="component" value="Unassembled WGS sequence"/>
</dbReference>
<dbReference type="OrthoDB" id="4177125at2759"/>
<feature type="transmembrane region" description="Helical" evidence="1">
    <location>
        <begin position="315"/>
        <end position="331"/>
    </location>
</feature>
<organism evidence="3 4">
    <name type="scientific">Blastomyces gilchristii (strain SLH14081)</name>
    <name type="common">Blastomyces dermatitidis</name>
    <dbReference type="NCBI Taxonomy" id="559298"/>
    <lineage>
        <taxon>Eukaryota</taxon>
        <taxon>Fungi</taxon>
        <taxon>Dikarya</taxon>
        <taxon>Ascomycota</taxon>
        <taxon>Pezizomycotina</taxon>
        <taxon>Eurotiomycetes</taxon>
        <taxon>Eurotiomycetidae</taxon>
        <taxon>Onygenales</taxon>
        <taxon>Ajellomycetaceae</taxon>
        <taxon>Blastomyces</taxon>
    </lineage>
</organism>
<keyword evidence="4" id="KW-1185">Reference proteome</keyword>
<accession>A0A179UMS7</accession>
<evidence type="ECO:0000313" key="3">
    <source>
        <dbReference type="EMBL" id="OAT09180.1"/>
    </source>
</evidence>
<evidence type="ECO:0000313" key="4">
    <source>
        <dbReference type="Proteomes" id="UP000002038"/>
    </source>
</evidence>
<dbReference type="GeneID" id="8509557"/>
<sequence length="332" mass="36357">MKIISPTVLLPLLSTSYLITHATARKNGNDAFNGIHTGCCPSEPEFQQAISHPNATGALPFVGLHLDDSAIATLSNDRPPSTPPPKNWTWTTAVMEVPLGSSGNGEGNVSATNQIFTLDIPEDVDIYSPRHGRNVCVLLLKMVTVNQNDPGDCEHIFPRVTIERMREELVRRVGEMTPNKANSSPCAGMRGRTSWQEIITSYHRANTTLLTRKTPTAAQYRSTTNPHPATDYSPYDAALVRTQPIFLLGYSTDPEILAGPAILKMELAETRLTCVRVQKVLEGSRGAEMTSGGAMGRKGLLMGMRMGSNHERGDFGGVLVLLWGLLFFWWVI</sequence>